<dbReference type="InterPro" id="IPR009003">
    <property type="entry name" value="Peptidase_S1_PA"/>
</dbReference>
<dbReference type="InterPro" id="IPR001314">
    <property type="entry name" value="Peptidase_S1A"/>
</dbReference>
<dbReference type="Pfam" id="PF00089">
    <property type="entry name" value="Trypsin"/>
    <property type="match status" value="1"/>
</dbReference>
<dbReference type="SMART" id="SM00020">
    <property type="entry name" value="Tryp_SPc"/>
    <property type="match status" value="1"/>
</dbReference>
<dbReference type="GO" id="GO:0006508">
    <property type="term" value="P:proteolysis"/>
    <property type="evidence" value="ECO:0007669"/>
    <property type="project" value="InterPro"/>
</dbReference>
<dbReference type="PRINTS" id="PR00722">
    <property type="entry name" value="CHYMOTRYPSIN"/>
</dbReference>
<reference evidence="2" key="2">
    <citation type="submission" date="2015-06" db="UniProtKB">
        <authorList>
            <consortium name="EnsemblMetazoa"/>
        </authorList>
    </citation>
    <scope>IDENTIFICATION</scope>
</reference>
<reference evidence="3" key="1">
    <citation type="submission" date="2011-08" db="EMBL/GenBank/DDBJ databases">
        <authorList>
            <person name="Rombauts S."/>
        </authorList>
    </citation>
    <scope>NUCLEOTIDE SEQUENCE</scope>
    <source>
        <strain evidence="3">London</strain>
    </source>
</reference>
<dbReference type="CDD" id="cd00190">
    <property type="entry name" value="Tryp_SPc"/>
    <property type="match status" value="1"/>
</dbReference>
<dbReference type="eggNOG" id="KOG3627">
    <property type="taxonomic scope" value="Eukaryota"/>
</dbReference>
<evidence type="ECO:0000313" key="2">
    <source>
        <dbReference type="EnsemblMetazoa" id="tetur07g02540.1"/>
    </source>
</evidence>
<keyword evidence="3" id="KW-1185">Reference proteome</keyword>
<dbReference type="EnsemblMetazoa" id="tetur07g02540.1">
    <property type="protein sequence ID" value="tetur07g02540.1"/>
    <property type="gene ID" value="tetur07g02540"/>
</dbReference>
<evidence type="ECO:0000313" key="3">
    <source>
        <dbReference type="Proteomes" id="UP000015104"/>
    </source>
</evidence>
<evidence type="ECO:0000259" key="1">
    <source>
        <dbReference type="PROSITE" id="PS50240"/>
    </source>
</evidence>
<dbReference type="PROSITE" id="PS00134">
    <property type="entry name" value="TRYPSIN_HIS"/>
    <property type="match status" value="1"/>
</dbReference>
<dbReference type="AlphaFoldDB" id="T1K8T7"/>
<dbReference type="GO" id="GO:0004252">
    <property type="term" value="F:serine-type endopeptidase activity"/>
    <property type="evidence" value="ECO:0007669"/>
    <property type="project" value="InterPro"/>
</dbReference>
<dbReference type="Gene3D" id="2.40.10.10">
    <property type="entry name" value="Trypsin-like serine proteases"/>
    <property type="match status" value="1"/>
</dbReference>
<dbReference type="EMBL" id="CAEY01001881">
    <property type="status" value="NOT_ANNOTATED_CDS"/>
    <property type="molecule type" value="Genomic_DNA"/>
</dbReference>
<dbReference type="InterPro" id="IPR001254">
    <property type="entry name" value="Trypsin_dom"/>
</dbReference>
<dbReference type="PANTHER" id="PTHR24260:SF136">
    <property type="entry name" value="GH08193P-RELATED"/>
    <property type="match status" value="1"/>
</dbReference>
<dbReference type="PANTHER" id="PTHR24260">
    <property type="match status" value="1"/>
</dbReference>
<dbReference type="STRING" id="32264.T1K8T7"/>
<dbReference type="InterPro" id="IPR018114">
    <property type="entry name" value="TRYPSIN_HIS"/>
</dbReference>
<dbReference type="Proteomes" id="UP000015104">
    <property type="component" value="Unassembled WGS sequence"/>
</dbReference>
<sequence length="289" mass="32442">MMVLYSNIVSSTDMEDPEDHHEKIAYGFPVRELDLYPYFVSIQKEDRTKPSGYAHHCGGSLITRKIVLTAAHCLHDPMLVPTYRILPNYRNSPFIQDGDLTFLISQYVMHPNYNATRIYIANDIAVILMDQPDPRHGATIRLPTFQIMAYCEPVTIIGFGLTEDGVFPNELRSAVVYRLTDEICLGLNFDGSYIQGSNLCTANVIKSGICTADSGGPLIRTVNNISYVQGVAISSYHPCGSDYISNFVNVFEYLAFINHAILLLNRDELRSNQSSTFDGLKLIKVRPME</sequence>
<dbReference type="InterPro" id="IPR051333">
    <property type="entry name" value="CLIP_Serine_Protease"/>
</dbReference>
<dbReference type="InterPro" id="IPR043504">
    <property type="entry name" value="Peptidase_S1_PA_chymotrypsin"/>
</dbReference>
<accession>T1K8T7</accession>
<dbReference type="PROSITE" id="PS50240">
    <property type="entry name" value="TRYPSIN_DOM"/>
    <property type="match status" value="1"/>
</dbReference>
<feature type="domain" description="Peptidase S1" evidence="1">
    <location>
        <begin position="24"/>
        <end position="262"/>
    </location>
</feature>
<protein>
    <recommendedName>
        <fullName evidence="1">Peptidase S1 domain-containing protein</fullName>
    </recommendedName>
</protein>
<dbReference type="SUPFAM" id="SSF50494">
    <property type="entry name" value="Trypsin-like serine proteases"/>
    <property type="match status" value="1"/>
</dbReference>
<organism evidence="2 3">
    <name type="scientific">Tetranychus urticae</name>
    <name type="common">Two-spotted spider mite</name>
    <dbReference type="NCBI Taxonomy" id="32264"/>
    <lineage>
        <taxon>Eukaryota</taxon>
        <taxon>Metazoa</taxon>
        <taxon>Ecdysozoa</taxon>
        <taxon>Arthropoda</taxon>
        <taxon>Chelicerata</taxon>
        <taxon>Arachnida</taxon>
        <taxon>Acari</taxon>
        <taxon>Acariformes</taxon>
        <taxon>Trombidiformes</taxon>
        <taxon>Prostigmata</taxon>
        <taxon>Eleutherengona</taxon>
        <taxon>Raphignathae</taxon>
        <taxon>Tetranychoidea</taxon>
        <taxon>Tetranychidae</taxon>
        <taxon>Tetranychus</taxon>
    </lineage>
</organism>
<name>T1K8T7_TETUR</name>
<dbReference type="HOGENOM" id="CLU_006842_6_0_1"/>
<proteinExistence type="predicted"/>